<evidence type="ECO:0000256" key="2">
    <source>
        <dbReference type="SAM" id="Phobius"/>
    </source>
</evidence>
<protein>
    <recommendedName>
        <fullName evidence="4">Transmembrane protein</fullName>
    </recommendedName>
</protein>
<keyword evidence="2" id="KW-0472">Membrane</keyword>
<gene>
    <name evidence="3" type="ORF">POPTR_T139150</name>
</gene>
<dbReference type="EMBL" id="KZ623493">
    <property type="protein sequence ID" value="RQO93929.1"/>
    <property type="molecule type" value="Genomic_DNA"/>
</dbReference>
<evidence type="ECO:0000313" key="3">
    <source>
        <dbReference type="EMBL" id="RQO93929.1"/>
    </source>
</evidence>
<accession>A0A3N7FCX2</accession>
<keyword evidence="2" id="KW-1133">Transmembrane helix</keyword>
<feature type="transmembrane region" description="Helical" evidence="2">
    <location>
        <begin position="6"/>
        <end position="30"/>
    </location>
</feature>
<dbReference type="InParanoid" id="A0A3N7FCX2"/>
<name>A0A3N7FCX2_POPTR</name>
<keyword evidence="2" id="KW-0812">Transmembrane</keyword>
<evidence type="ECO:0008006" key="4">
    <source>
        <dbReference type="Google" id="ProtNLM"/>
    </source>
</evidence>
<organism evidence="3">
    <name type="scientific">Populus trichocarpa</name>
    <name type="common">Western balsam poplar</name>
    <name type="synonym">Populus balsamifera subsp. trichocarpa</name>
    <dbReference type="NCBI Taxonomy" id="3694"/>
    <lineage>
        <taxon>Eukaryota</taxon>
        <taxon>Viridiplantae</taxon>
        <taxon>Streptophyta</taxon>
        <taxon>Embryophyta</taxon>
        <taxon>Tracheophyta</taxon>
        <taxon>Spermatophyta</taxon>
        <taxon>Magnoliopsida</taxon>
        <taxon>eudicotyledons</taxon>
        <taxon>Gunneridae</taxon>
        <taxon>Pentapetalae</taxon>
        <taxon>rosids</taxon>
        <taxon>fabids</taxon>
        <taxon>Malpighiales</taxon>
        <taxon>Salicaceae</taxon>
        <taxon>Saliceae</taxon>
        <taxon>Populus</taxon>
    </lineage>
</organism>
<evidence type="ECO:0000256" key="1">
    <source>
        <dbReference type="SAM" id="MobiDB-lite"/>
    </source>
</evidence>
<sequence length="68" mass="7585">MGAISWFLKFMFIYALIFSHVSGVASFSAIPSNAIDYKFKRLPIKMELRQPPSPPPPPQLATKRGPGH</sequence>
<reference evidence="3" key="2">
    <citation type="submission" date="2017-07" db="EMBL/GenBank/DDBJ databases">
        <title>WGS assembly of Populus trichocarpa.</title>
        <authorList>
            <person name="Tuskan G."/>
            <person name="Difazio S."/>
            <person name="Jansson S."/>
            <person name="Bohlmann J."/>
            <person name="Grigoriev I."/>
            <person name="Hellsten U."/>
            <person name="Putnam N."/>
            <person name="Ralph S."/>
            <person name="Rombauts S."/>
            <person name="Salamov A."/>
            <person name="Schein J."/>
            <person name="Sterck L."/>
            <person name="Aerts A."/>
            <person name="Bhalerao R."/>
            <person name="Bhalerao R."/>
            <person name="Blaudez D."/>
            <person name="Boerjan W."/>
            <person name="Brun A."/>
            <person name="Brunner A."/>
            <person name="Busov V."/>
            <person name="Campbell M."/>
            <person name="Carlson J."/>
            <person name="Chalot M."/>
            <person name="Chapman J."/>
            <person name="Chen G."/>
            <person name="Cooper D."/>
            <person name="Coutinho P."/>
            <person name="Couturier J."/>
            <person name="Covert S."/>
            <person name="Cronk Q."/>
            <person name="Cunningham R."/>
            <person name="Davis J."/>
            <person name="Degroeve S."/>
            <person name="Dejardin A."/>
            <person name="Depamphilis C."/>
            <person name="Detter J."/>
            <person name="Dirks B."/>
            <person name="Dubchak I."/>
            <person name="Duplessis S."/>
            <person name="Ehlting J."/>
            <person name="Ellis B."/>
            <person name="Gendler K."/>
            <person name="Goodstein D."/>
            <person name="Gribskov M."/>
            <person name="Grimwood J."/>
            <person name="Groover A."/>
            <person name="Gunter L."/>
            <person name="Hamberger B."/>
            <person name="Heinze B."/>
            <person name="Helariutta Y."/>
            <person name="Henrissat B."/>
            <person name="Holligan D."/>
            <person name="Holt R."/>
            <person name="Huang W."/>
            <person name="Islam-Faridi N."/>
            <person name="Jones S."/>
            <person name="Jones-Rhoades M."/>
            <person name="Jorgensen R."/>
            <person name="Joshi C."/>
            <person name="Kangasjarvi J."/>
            <person name="Karlsson J."/>
            <person name="Kelleher C."/>
            <person name="Kirkpatrick R."/>
            <person name="Kirst M."/>
            <person name="Kohler A."/>
            <person name="Kalluri U."/>
            <person name="Larimer F."/>
            <person name="Leebens-Mack J."/>
            <person name="Leple J."/>
            <person name="Locascio P."/>
            <person name="Lou Y."/>
            <person name="Lucas S."/>
            <person name="Martin F."/>
            <person name="Montanini B."/>
            <person name="Napoli C."/>
            <person name="Nelson D."/>
            <person name="Nelson C."/>
            <person name="Nieminen K."/>
            <person name="Nilsson O."/>
            <person name="Pereda V."/>
            <person name="Peter G."/>
            <person name="Philippe R."/>
            <person name="Pilate G."/>
            <person name="Poliakov A."/>
            <person name="Razumovskaya J."/>
            <person name="Richardson P."/>
            <person name="Rinaldi C."/>
            <person name="Ritland K."/>
            <person name="Rouze P."/>
            <person name="Ryaboy D."/>
            <person name="Schmutz J."/>
            <person name="Schrader J."/>
            <person name="Segerman B."/>
            <person name="Shin H."/>
            <person name="Siddiqui A."/>
            <person name="Sterky F."/>
            <person name="Terry A."/>
            <person name="Tsai C."/>
            <person name="Uberbacher E."/>
            <person name="Unneberg P."/>
            <person name="Vahala J."/>
            <person name="Wall K."/>
            <person name="Wessler S."/>
            <person name="Yang G."/>
            <person name="Yin T."/>
            <person name="Douglas C."/>
            <person name="Marra M."/>
            <person name="Sandberg G."/>
            <person name="Van De Peer Y."/>
            <person name="Rokhsar D."/>
        </authorList>
    </citation>
    <scope>NUCLEOTIDE SEQUENCE</scope>
    <source>
        <strain evidence="3">Nisqually-1</strain>
    </source>
</reference>
<dbReference type="AlphaFoldDB" id="A0A3N7FCX2"/>
<proteinExistence type="predicted"/>
<feature type="region of interest" description="Disordered" evidence="1">
    <location>
        <begin position="47"/>
        <end position="68"/>
    </location>
</feature>
<reference evidence="3" key="1">
    <citation type="journal article" date="2006" name="Science">
        <title>The genome of black cottonwood, Populus trichocarpa (Torr. &amp; Gray).</title>
        <authorList>
            <person name="Tuskan G.A."/>
            <person name="Difazio S."/>
            <person name="Jansson S."/>
            <person name="Bohlmann J."/>
            <person name="Grigoriev I."/>
            <person name="Hellsten U."/>
            <person name="Putnam N."/>
            <person name="Ralph S."/>
            <person name="Rombauts S."/>
            <person name="Salamov A."/>
            <person name="Schein J."/>
            <person name="Sterck L."/>
            <person name="Aerts A."/>
            <person name="Bhalerao R.R."/>
            <person name="Bhalerao R.P."/>
            <person name="Blaudez D."/>
            <person name="Boerjan W."/>
            <person name="Brun A."/>
            <person name="Brunner A."/>
            <person name="Busov V."/>
            <person name="Campbell M."/>
            <person name="Carlson J."/>
            <person name="Chalot M."/>
            <person name="Chapman J."/>
            <person name="Chen G.L."/>
            <person name="Cooper D."/>
            <person name="Coutinho P.M."/>
            <person name="Couturier J."/>
            <person name="Covert S."/>
            <person name="Cronk Q."/>
            <person name="Cunningham R."/>
            <person name="Davis J."/>
            <person name="Degroeve S."/>
            <person name="Dejardin A."/>
            <person name="Depamphilis C."/>
            <person name="Detter J."/>
            <person name="Dirks B."/>
            <person name="Dubchak I."/>
            <person name="Duplessis S."/>
            <person name="Ehlting J."/>
            <person name="Ellis B."/>
            <person name="Gendler K."/>
            <person name="Goodstein D."/>
            <person name="Gribskov M."/>
            <person name="Grimwood J."/>
            <person name="Groover A."/>
            <person name="Gunter L."/>
            <person name="Hamberger B."/>
            <person name="Heinze B."/>
            <person name="Helariutta Y."/>
            <person name="Henrissat B."/>
            <person name="Holligan D."/>
            <person name="Holt R."/>
            <person name="Huang W."/>
            <person name="Islam-Faridi N."/>
            <person name="Jones S."/>
            <person name="Jones-Rhoades M."/>
            <person name="Jorgensen R."/>
            <person name="Joshi C."/>
            <person name="Kangasjarvi J."/>
            <person name="Karlsson J."/>
            <person name="Kelleher C."/>
            <person name="Kirkpatrick R."/>
            <person name="Kirst M."/>
            <person name="Kohler A."/>
            <person name="Kalluri U."/>
            <person name="Larimer F."/>
            <person name="Leebens-Mack J."/>
            <person name="Leple J.C."/>
            <person name="Locascio P."/>
            <person name="Lou Y."/>
            <person name="Lucas S."/>
            <person name="Martin F."/>
            <person name="Montanini B."/>
            <person name="Napoli C."/>
            <person name="Nelson D.R."/>
            <person name="Nelson C."/>
            <person name="Nieminen K."/>
            <person name="Nilsson O."/>
            <person name="Pereda V."/>
            <person name="Peter G."/>
            <person name="Philippe R."/>
            <person name="Pilate G."/>
            <person name="Poliakov A."/>
            <person name="Razumovskaya J."/>
            <person name="Richardson P."/>
            <person name="Rinaldi C."/>
            <person name="Ritland K."/>
            <person name="Rouze P."/>
            <person name="Ryaboy D."/>
            <person name="Schmutz J."/>
            <person name="Schrader J."/>
            <person name="Segerman B."/>
            <person name="Shin H."/>
            <person name="Siddiqui A."/>
            <person name="Sterky F."/>
            <person name="Terry A."/>
            <person name="Tsai C.J."/>
            <person name="Uberbacher E."/>
            <person name="Unneberg P."/>
            <person name="Vahala J."/>
            <person name="Wall K."/>
            <person name="Wessler S."/>
            <person name="Yang G."/>
            <person name="Yin T."/>
            <person name="Douglas C."/>
            <person name="Marra M."/>
            <person name="Sandberg G."/>
            <person name="Van de Peer Y."/>
            <person name="Rokhsar D."/>
        </authorList>
    </citation>
    <scope>NUCLEOTIDE SEQUENCE [LARGE SCALE GENOMIC DNA]</scope>
    <source>
        <strain evidence="3">Nisqually-1</strain>
    </source>
</reference>
<dbReference type="Gramene" id="Potri.019G016104.1.v4.1">
    <property type="protein sequence ID" value="Potri.019G016104.1.v4.1"/>
    <property type="gene ID" value="Potri.019G016104.v4.1"/>
</dbReference>